<evidence type="ECO:0000313" key="4">
    <source>
        <dbReference type="EMBL" id="AOW32304.1"/>
    </source>
</evidence>
<keyword evidence="1 4" id="KW-0689">Ribosomal protein</keyword>
<feature type="domain" description="Small ribosomal subunit protein uS10" evidence="3">
    <location>
        <begin position="19"/>
        <end position="118"/>
    </location>
</feature>
<evidence type="ECO:0000259" key="3">
    <source>
        <dbReference type="SMART" id="SM01403"/>
    </source>
</evidence>
<protein>
    <submittedName>
        <fullName evidence="4">Ribosomal protein S10</fullName>
    </submittedName>
</protein>
<dbReference type="AlphaFoldDB" id="A0A1D8PV98"/>
<sequence length="127" mass="15474">MFINKFSMIKQYQYPILLTLKLTSGNKIIFQNYQIKIQRIFNKNQFNIQQYNFPTQYHRFSILRSPHVYKKSIETFETRVYSSQYKFIIYNYSTYFQLFHILKFLTKNIPSSINLTIKLSNNVKTNI</sequence>
<reference evidence="4" key="1">
    <citation type="journal article" date="2008" name="Curr. Biol.">
        <title>Organelles in Blastocystis that blur the distinction between mitochondria and hydrogenosomes.</title>
        <authorList>
            <person name="Stechmann A."/>
            <person name="Hamblin K."/>
            <person name="Perez-Brocal V."/>
            <person name="Gaston D."/>
            <person name="Richmond G.S."/>
            <person name="van der Giezen M."/>
            <person name="Clark C.G."/>
            <person name="Roger A.J."/>
        </authorList>
    </citation>
    <scope>NUCLEOTIDE SEQUENCE</scope>
    <source>
        <strain evidence="4">DMP/02-328</strain>
    </source>
</reference>
<dbReference type="GO" id="GO:1990904">
    <property type="term" value="C:ribonucleoprotein complex"/>
    <property type="evidence" value="ECO:0007669"/>
    <property type="project" value="UniProtKB-KW"/>
</dbReference>
<accession>A0A1D8PV98</accession>
<name>A0A1D8PV98_9STRA</name>
<dbReference type="InterPro" id="IPR036838">
    <property type="entry name" value="Ribosomal_uS10_dom_sf"/>
</dbReference>
<evidence type="ECO:0000256" key="2">
    <source>
        <dbReference type="ARBA" id="ARBA00023274"/>
    </source>
</evidence>
<reference evidence="4" key="2">
    <citation type="journal article" date="2016" name="Genome Biol. Evol.">
        <title>Blastocystis mitochondrial genomes appear to show multiple independent gains and losses of start and stop codons.</title>
        <authorList>
            <person name="Jacob A.S."/>
            <person name="Andersen L.O."/>
            <person name="Pavinski Bitar P."/>
            <person name="Richards V.P."/>
            <person name="Shah S."/>
            <person name="Stanhope M.J."/>
            <person name="Stensvold C.R."/>
            <person name="Clark C.G."/>
        </authorList>
    </citation>
    <scope>NUCLEOTIDE SEQUENCE</scope>
    <source>
        <strain evidence="4">DMP/02-328</strain>
    </source>
</reference>
<dbReference type="InterPro" id="IPR027486">
    <property type="entry name" value="Ribosomal_uS10_dom"/>
</dbReference>
<keyword evidence="4" id="KW-0496">Mitochondrion</keyword>
<dbReference type="Pfam" id="PF00338">
    <property type="entry name" value="Ribosomal_S10"/>
    <property type="match status" value="1"/>
</dbReference>
<proteinExistence type="predicted"/>
<dbReference type="SUPFAM" id="SSF54999">
    <property type="entry name" value="Ribosomal protein S10"/>
    <property type="match status" value="1"/>
</dbReference>
<dbReference type="SMART" id="SM01403">
    <property type="entry name" value="Ribosomal_S10"/>
    <property type="match status" value="1"/>
</dbReference>
<keyword evidence="2" id="KW-0687">Ribonucleoprotein</keyword>
<dbReference type="GO" id="GO:0005840">
    <property type="term" value="C:ribosome"/>
    <property type="evidence" value="ECO:0007669"/>
    <property type="project" value="UniProtKB-KW"/>
</dbReference>
<geneLocation type="mitochondrion" evidence="4"/>
<dbReference type="EMBL" id="EF494739">
    <property type="protein sequence ID" value="AOW32304.1"/>
    <property type="molecule type" value="Genomic_DNA"/>
</dbReference>
<organism evidence="4">
    <name type="scientific">Blastocystis sp. DMP/02-328</name>
    <dbReference type="NCBI Taxonomy" id="463136"/>
    <lineage>
        <taxon>Eukaryota</taxon>
        <taxon>Sar</taxon>
        <taxon>Stramenopiles</taxon>
        <taxon>Bigyra</taxon>
        <taxon>Opalozoa</taxon>
        <taxon>Opalinata</taxon>
        <taxon>Blastocystidae</taxon>
        <taxon>Blastocystis</taxon>
    </lineage>
</organism>
<gene>
    <name evidence="4" type="primary">rps10</name>
</gene>
<dbReference type="Gene3D" id="3.30.70.600">
    <property type="entry name" value="Ribosomal protein S10 domain"/>
    <property type="match status" value="1"/>
</dbReference>
<evidence type="ECO:0000256" key="1">
    <source>
        <dbReference type="ARBA" id="ARBA00022980"/>
    </source>
</evidence>